<keyword evidence="4" id="KW-1185">Reference proteome</keyword>
<evidence type="ECO:0000259" key="2">
    <source>
        <dbReference type="Pfam" id="PF20335"/>
    </source>
</evidence>
<dbReference type="RefSeq" id="WP_344035583.1">
    <property type="nucleotide sequence ID" value="NZ_BAAAKE010000003.1"/>
</dbReference>
<feature type="region of interest" description="Disordered" evidence="1">
    <location>
        <begin position="1"/>
        <end position="25"/>
    </location>
</feature>
<dbReference type="EMBL" id="JBHSJB010000042">
    <property type="protein sequence ID" value="MFC5059494.1"/>
    <property type="molecule type" value="Genomic_DNA"/>
</dbReference>
<proteinExistence type="predicted"/>
<dbReference type="Proteomes" id="UP001595833">
    <property type="component" value="Unassembled WGS sequence"/>
</dbReference>
<feature type="compositionally biased region" description="Pro residues" evidence="1">
    <location>
        <begin position="12"/>
        <end position="25"/>
    </location>
</feature>
<feature type="domain" description="DUF6630" evidence="2">
    <location>
        <begin position="49"/>
        <end position="180"/>
    </location>
</feature>
<evidence type="ECO:0000313" key="3">
    <source>
        <dbReference type="EMBL" id="MFC5059494.1"/>
    </source>
</evidence>
<protein>
    <recommendedName>
        <fullName evidence="2">DUF6630 domain-containing protein</fullName>
    </recommendedName>
</protein>
<gene>
    <name evidence="3" type="ORF">ACFPFM_37750</name>
</gene>
<sequence>MDLRSWFRRRPPAPPALAPEPPPPPPVEAYRPLVELLADPLPEPWRSSRWEAFLAAFAFQVEEEGEGDSHVARWEALIAALQHPGEPDWWLAFAVDWKDGQEAVAQAAALAEAHGVTEPYAWTRDAPPCVPDVLEDFSGWVRRHDLRYVRWERDADAYYGFVLRPEQVPEWERLTAELGLHG</sequence>
<reference evidence="4" key="1">
    <citation type="journal article" date="2019" name="Int. J. Syst. Evol. Microbiol.">
        <title>The Global Catalogue of Microorganisms (GCM) 10K type strain sequencing project: providing services to taxonomists for standard genome sequencing and annotation.</title>
        <authorList>
            <consortium name="The Broad Institute Genomics Platform"/>
            <consortium name="The Broad Institute Genome Sequencing Center for Infectious Disease"/>
            <person name="Wu L."/>
            <person name="Ma J."/>
        </authorList>
    </citation>
    <scope>NUCLEOTIDE SEQUENCE [LARGE SCALE GENOMIC DNA]</scope>
    <source>
        <strain evidence="4">KCTC 12848</strain>
    </source>
</reference>
<feature type="compositionally biased region" description="Basic residues" evidence="1">
    <location>
        <begin position="1"/>
        <end position="11"/>
    </location>
</feature>
<organism evidence="3 4">
    <name type="scientific">Saccharothrix xinjiangensis</name>
    <dbReference type="NCBI Taxonomy" id="204798"/>
    <lineage>
        <taxon>Bacteria</taxon>
        <taxon>Bacillati</taxon>
        <taxon>Actinomycetota</taxon>
        <taxon>Actinomycetes</taxon>
        <taxon>Pseudonocardiales</taxon>
        <taxon>Pseudonocardiaceae</taxon>
        <taxon>Saccharothrix</taxon>
    </lineage>
</organism>
<evidence type="ECO:0000313" key="4">
    <source>
        <dbReference type="Proteomes" id="UP001595833"/>
    </source>
</evidence>
<dbReference type="InterPro" id="IPR046582">
    <property type="entry name" value="DUF6630"/>
</dbReference>
<evidence type="ECO:0000256" key="1">
    <source>
        <dbReference type="SAM" id="MobiDB-lite"/>
    </source>
</evidence>
<dbReference type="Pfam" id="PF20335">
    <property type="entry name" value="DUF6630"/>
    <property type="match status" value="1"/>
</dbReference>
<name>A0ABV9YAV0_9PSEU</name>
<comment type="caution">
    <text evidence="3">The sequence shown here is derived from an EMBL/GenBank/DDBJ whole genome shotgun (WGS) entry which is preliminary data.</text>
</comment>
<accession>A0ABV9YAV0</accession>